<name>A0A0B5FWP1_9ZZZZ</name>
<dbReference type="Pfam" id="PF00142">
    <property type="entry name" value="Fer4_NifH"/>
    <property type="match status" value="1"/>
</dbReference>
<dbReference type="InterPro" id="IPR027417">
    <property type="entry name" value="P-loop_NTPase"/>
</dbReference>
<comment type="cofactor">
    <cofactor evidence="1">
        <name>[4Fe-4S] cluster</name>
        <dbReference type="ChEBI" id="CHEBI:49883"/>
    </cofactor>
</comment>
<accession>A0A0B5FWP1</accession>
<protein>
    <submittedName>
        <fullName evidence="8">Putative nitrogenase reductase</fullName>
    </submittedName>
</protein>
<dbReference type="PROSITE" id="PS00692">
    <property type="entry name" value="NIFH_FRXC_2"/>
    <property type="match status" value="1"/>
</dbReference>
<evidence type="ECO:0000256" key="6">
    <source>
        <dbReference type="ARBA" id="ARBA00023004"/>
    </source>
</evidence>
<evidence type="ECO:0000256" key="4">
    <source>
        <dbReference type="ARBA" id="ARBA00022741"/>
    </source>
</evidence>
<keyword evidence="4" id="KW-0547">Nucleotide-binding</keyword>
<gene>
    <name evidence="8" type="primary">nifH</name>
</gene>
<dbReference type="GO" id="GO:0016491">
    <property type="term" value="F:oxidoreductase activity"/>
    <property type="evidence" value="ECO:0007669"/>
    <property type="project" value="InterPro"/>
</dbReference>
<dbReference type="GO" id="GO:0046872">
    <property type="term" value="F:metal ion binding"/>
    <property type="evidence" value="ECO:0007669"/>
    <property type="project" value="UniProtKB-KW"/>
</dbReference>
<evidence type="ECO:0000256" key="1">
    <source>
        <dbReference type="ARBA" id="ARBA00001966"/>
    </source>
</evidence>
<dbReference type="EMBL" id="KM524912">
    <property type="protein sequence ID" value="AJF13751.1"/>
    <property type="molecule type" value="Genomic_DNA"/>
</dbReference>
<dbReference type="InterPro" id="IPR030655">
    <property type="entry name" value="NifH/chlL_CS"/>
</dbReference>
<dbReference type="PRINTS" id="PR00091">
    <property type="entry name" value="NITROGNASEII"/>
</dbReference>
<dbReference type="InterPro" id="IPR000392">
    <property type="entry name" value="NifH/frxC"/>
</dbReference>
<keyword evidence="3" id="KW-0479">Metal-binding</keyword>
<proteinExistence type="inferred from homology"/>
<evidence type="ECO:0000256" key="3">
    <source>
        <dbReference type="ARBA" id="ARBA00022723"/>
    </source>
</evidence>
<dbReference type="PANTHER" id="PTHR42864">
    <property type="entry name" value="LIGHT-INDEPENDENT PROTOCHLOROPHYLLIDE REDUCTASE IRON-SULFUR ATP-BINDING PROTEIN"/>
    <property type="match status" value="1"/>
</dbReference>
<keyword evidence="5" id="KW-0067">ATP-binding</keyword>
<dbReference type="PROSITE" id="PS00746">
    <property type="entry name" value="NIFH_FRXC_1"/>
    <property type="match status" value="1"/>
</dbReference>
<comment type="similarity">
    <text evidence="2">Belongs to the NifH/BchL/ChlL family.</text>
</comment>
<evidence type="ECO:0000256" key="7">
    <source>
        <dbReference type="ARBA" id="ARBA00023014"/>
    </source>
</evidence>
<evidence type="ECO:0000256" key="5">
    <source>
        <dbReference type="ARBA" id="ARBA00022840"/>
    </source>
</evidence>
<sequence>GKGGIGKSVVATNLSACYAMDKKKVLHIGCDPKHDSSIRLSDSPDQINTVLAVLGNSPNVEVSGKIINKGRHEIDLIEAGGPTAGLGCAGRGVARTLETLEELELLDSGLYDTVIFDVLGDVVCGGFAMP</sequence>
<dbReference type="PROSITE" id="PS51026">
    <property type="entry name" value="NIFH_FRXC_3"/>
    <property type="match status" value="1"/>
</dbReference>
<dbReference type="Gene3D" id="3.40.50.300">
    <property type="entry name" value="P-loop containing nucleotide triphosphate hydrolases"/>
    <property type="match status" value="1"/>
</dbReference>
<evidence type="ECO:0000256" key="2">
    <source>
        <dbReference type="ARBA" id="ARBA00005504"/>
    </source>
</evidence>
<dbReference type="GO" id="GO:0005524">
    <property type="term" value="F:ATP binding"/>
    <property type="evidence" value="ECO:0007669"/>
    <property type="project" value="UniProtKB-KW"/>
</dbReference>
<dbReference type="SUPFAM" id="SSF52540">
    <property type="entry name" value="P-loop containing nucleoside triphosphate hydrolases"/>
    <property type="match status" value="1"/>
</dbReference>
<organism evidence="8">
    <name type="scientific">uncultured microorganism</name>
    <dbReference type="NCBI Taxonomy" id="358574"/>
    <lineage>
        <taxon>unclassified sequences</taxon>
        <taxon>environmental samples</taxon>
    </lineage>
</organism>
<evidence type="ECO:0000313" key="8">
    <source>
        <dbReference type="EMBL" id="AJF13751.1"/>
    </source>
</evidence>
<dbReference type="AlphaFoldDB" id="A0A0B5FWP1"/>
<dbReference type="PANTHER" id="PTHR42864:SF2">
    <property type="entry name" value="LIGHT-INDEPENDENT PROTOCHLOROPHYLLIDE REDUCTASE IRON-SULFUR ATP-BINDING PROTEIN"/>
    <property type="match status" value="1"/>
</dbReference>
<keyword evidence="7" id="KW-0411">Iron-sulfur</keyword>
<reference evidence="8" key="1">
    <citation type="submission" date="2014-09" db="EMBL/GenBank/DDBJ databases">
        <title>Environmental factors shape the diversity, abundance and community structure of the sediment nifH-harboring bacteria in the Bohai Sea.</title>
        <authorList>
            <person name="Zhou H."/>
            <person name="Dang H."/>
        </authorList>
    </citation>
    <scope>NUCLEOTIDE SEQUENCE</scope>
</reference>
<keyword evidence="6" id="KW-0408">Iron</keyword>
<feature type="non-terminal residue" evidence="8">
    <location>
        <position position="130"/>
    </location>
</feature>
<dbReference type="GO" id="GO:0051536">
    <property type="term" value="F:iron-sulfur cluster binding"/>
    <property type="evidence" value="ECO:0007669"/>
    <property type="project" value="UniProtKB-KW"/>
</dbReference>
<feature type="non-terminal residue" evidence="8">
    <location>
        <position position="1"/>
    </location>
</feature>